<dbReference type="InterPro" id="IPR036322">
    <property type="entry name" value="WD40_repeat_dom_sf"/>
</dbReference>
<dbReference type="InterPro" id="IPR024977">
    <property type="entry name" value="Apc4-like_WD40_dom"/>
</dbReference>
<dbReference type="EMBL" id="JARBJD010000125">
    <property type="protein sequence ID" value="KAK2951068.1"/>
    <property type="molecule type" value="Genomic_DNA"/>
</dbReference>
<organism evidence="2 3">
    <name type="scientific">Blattamonas nauphoetae</name>
    <dbReference type="NCBI Taxonomy" id="2049346"/>
    <lineage>
        <taxon>Eukaryota</taxon>
        <taxon>Metamonada</taxon>
        <taxon>Preaxostyla</taxon>
        <taxon>Oxymonadida</taxon>
        <taxon>Blattamonas</taxon>
    </lineage>
</organism>
<evidence type="ECO:0000259" key="1">
    <source>
        <dbReference type="Pfam" id="PF12894"/>
    </source>
</evidence>
<evidence type="ECO:0000313" key="2">
    <source>
        <dbReference type="EMBL" id="KAK2951068.1"/>
    </source>
</evidence>
<gene>
    <name evidence="2" type="ORF">BLNAU_14029</name>
</gene>
<feature type="domain" description="Anaphase-promoting complex subunit 4-like WD40" evidence="1">
    <location>
        <begin position="26"/>
        <end position="89"/>
    </location>
</feature>
<protein>
    <recommendedName>
        <fullName evidence="1">Anaphase-promoting complex subunit 4-like WD40 domain-containing protein</fullName>
    </recommendedName>
</protein>
<evidence type="ECO:0000313" key="3">
    <source>
        <dbReference type="Proteomes" id="UP001281761"/>
    </source>
</evidence>
<dbReference type="InterPro" id="IPR015943">
    <property type="entry name" value="WD40/YVTN_repeat-like_dom_sf"/>
</dbReference>
<sequence>MSITNPTLFTAQLKCPSVFSCHYSPPDLIVFGGENGFCEVFRLHDSELHQVFSYQAGRSVNSVRFSPSGSLLALGLSGGAVEVIDNTGERKYSRQIHQAREVGKRVSKLEEHCFDVNWIDDTTVLSAGTDEKVFIWKIGTHDTLNGIGGKLDFSMVNSLCVDRLNPDIVVARCSTCIVAFDTSRTINSAGDLIACFGERVPAGAHREDGRNTHFMENGFHIRGGLSSDSKFYLSPSSRNPWNQQSCTLVLDRSLTFVMASILIPRNEDSTVAAFCPVTIPLPPDVESALPGAEDLYLFAIGTQTNLLLYTSIQMAPILAVHTDSPITDLCWICSDEFYTVVATSLEGKVFLLNIPPLFSPGETVVREKNHNFPEDEELHNQE</sequence>
<dbReference type="SUPFAM" id="SSF50978">
    <property type="entry name" value="WD40 repeat-like"/>
    <property type="match status" value="1"/>
</dbReference>
<comment type="caution">
    <text evidence="2">The sequence shown here is derived from an EMBL/GenBank/DDBJ whole genome shotgun (WGS) entry which is preliminary data.</text>
</comment>
<keyword evidence="3" id="KW-1185">Reference proteome</keyword>
<accession>A0ABQ9XF16</accession>
<dbReference type="Pfam" id="PF12894">
    <property type="entry name" value="ANAPC4_WD40"/>
    <property type="match status" value="1"/>
</dbReference>
<proteinExistence type="predicted"/>
<dbReference type="Gene3D" id="2.130.10.10">
    <property type="entry name" value="YVTN repeat-like/Quinoprotein amine dehydrogenase"/>
    <property type="match status" value="1"/>
</dbReference>
<name>A0ABQ9XF16_9EUKA</name>
<dbReference type="Proteomes" id="UP001281761">
    <property type="component" value="Unassembled WGS sequence"/>
</dbReference>
<dbReference type="SMART" id="SM00320">
    <property type="entry name" value="WD40"/>
    <property type="match status" value="4"/>
</dbReference>
<reference evidence="2 3" key="1">
    <citation type="journal article" date="2022" name="bioRxiv">
        <title>Genomics of Preaxostyla Flagellates Illuminates Evolutionary Transitions and the Path Towards Mitochondrial Loss.</title>
        <authorList>
            <person name="Novak L.V.F."/>
            <person name="Treitli S.C."/>
            <person name="Pyrih J."/>
            <person name="Halakuc P."/>
            <person name="Pipaliya S.V."/>
            <person name="Vacek V."/>
            <person name="Brzon O."/>
            <person name="Soukal P."/>
            <person name="Eme L."/>
            <person name="Dacks J.B."/>
            <person name="Karnkowska A."/>
            <person name="Elias M."/>
            <person name="Hampl V."/>
        </authorList>
    </citation>
    <scope>NUCLEOTIDE SEQUENCE [LARGE SCALE GENOMIC DNA]</scope>
    <source>
        <strain evidence="2">NAU3</strain>
        <tissue evidence="2">Gut</tissue>
    </source>
</reference>
<dbReference type="InterPro" id="IPR001680">
    <property type="entry name" value="WD40_rpt"/>
</dbReference>